<evidence type="ECO:0000313" key="3">
    <source>
        <dbReference type="Proteomes" id="UP000618931"/>
    </source>
</evidence>
<proteinExistence type="predicted"/>
<dbReference type="EMBL" id="JADQDM010000008">
    <property type="protein sequence ID" value="MBF9222577.1"/>
    <property type="molecule type" value="Genomic_DNA"/>
</dbReference>
<keyword evidence="3" id="KW-1185">Reference proteome</keyword>
<name>A0ABS0I6P5_9BACT</name>
<dbReference type="Proteomes" id="UP000618931">
    <property type="component" value="Unassembled WGS sequence"/>
</dbReference>
<dbReference type="RefSeq" id="WP_196294025.1">
    <property type="nucleotide sequence ID" value="NZ_JADQDM010000008.1"/>
</dbReference>
<comment type="caution">
    <text evidence="2">The sequence shown here is derived from an EMBL/GenBank/DDBJ whole genome shotgun (WGS) entry which is preliminary data.</text>
</comment>
<feature type="compositionally biased region" description="Polar residues" evidence="1">
    <location>
        <begin position="175"/>
        <end position="189"/>
    </location>
</feature>
<organism evidence="2 3">
    <name type="scientific">Hymenobacter ruricola</name>
    <dbReference type="NCBI Taxonomy" id="2791023"/>
    <lineage>
        <taxon>Bacteria</taxon>
        <taxon>Pseudomonadati</taxon>
        <taxon>Bacteroidota</taxon>
        <taxon>Cytophagia</taxon>
        <taxon>Cytophagales</taxon>
        <taxon>Hymenobacteraceae</taxon>
        <taxon>Hymenobacter</taxon>
    </lineage>
</organism>
<sequence>MDTMFNRWARGVQNGNRIRLALEAKDAESKAAAQVRAALERAAGLALRPATNRADSARRAAGLFGAYKVACAPADTAKQAPELVRSVFLRLAKEQLEREVQHFWGEKPVLLKLGADSLLLWSRFVENKALAAVLRDKAAHVAQPDRQISFDVQNALNAPVSFSTPGLGLPPPSPVATQGSSRPRQSTGSLQSDIVVGTADFLADRLKQEVNAAFFQHFAALLHDTTYVELQLLFPSTARLLTSGTADYGTLVQTLRGTFEHDLRELLFSYSEMLRTQKFYQRQLREASTSGQVLRYSYVATRAVHYLAHGTHPADLISYLQNDVTTAFAAEINASKYPIQEALQVSKVLSDALLDDGSLTRAWQLRATLTPLLTEAQTQRFFTGLVWQRVSRLPFVASLGPVPLPAHPYFKLMHERGGEKFREVALGFVNLSTELEQQVQRLKAPTDAAGATSRLRADDFVPLYQTVQQSLDFVAGNILPVSSKTQQFLAVLPTLNKVSRALLEGYVAADRGDYGVTISNFLEVVLLTLSPVSTAPTAGTKTTDPAELVAQLSATQAADTRLRSLPQIVRYGGFMAALAQAKNPDDVRAALEAAALPVGSSSVKRRSFSSLTLNAFGGVTGGLERTSVPADAAAVVPSTPWRSNVGFSAPIGLAFSWGWRGAAQQARLNALQHPTSGRYAKRLGRVDQAYRYYNATGQESYLTGSAFSLFVSVVDLGVPVLLRLKDSQTSTVPQNVDFRHVFAPGVFAIHGFRNTPISVFAGAQFTPQLRQLDTTGLKTAGSAPFLNSMRFNAGVTIDIPIITLFNRTESRQPTPGARRVERQQRYDRLELVTLGYLMAVPDEQARLQKFISSVEALKAKAKALPVGYGALGTQVITYQKRVKAVHDLLDEASKAAQKQDFAQAAHKRMQAEKALNEALQPLNEAAARMRGTSPAKMSTPTPELPDIIKEFEQAPK</sequence>
<feature type="region of interest" description="Disordered" evidence="1">
    <location>
        <begin position="163"/>
        <end position="189"/>
    </location>
</feature>
<protein>
    <submittedName>
        <fullName evidence="2">Uncharacterized protein</fullName>
    </submittedName>
</protein>
<reference evidence="2 3" key="1">
    <citation type="submission" date="2020-11" db="EMBL/GenBank/DDBJ databases">
        <authorList>
            <person name="Kim M.K."/>
        </authorList>
    </citation>
    <scope>NUCLEOTIDE SEQUENCE [LARGE SCALE GENOMIC DNA]</scope>
    <source>
        <strain evidence="2 3">BT662</strain>
    </source>
</reference>
<gene>
    <name evidence="2" type="ORF">I2H31_15845</name>
</gene>
<evidence type="ECO:0000256" key="1">
    <source>
        <dbReference type="SAM" id="MobiDB-lite"/>
    </source>
</evidence>
<accession>A0ABS0I6P5</accession>
<evidence type="ECO:0000313" key="2">
    <source>
        <dbReference type="EMBL" id="MBF9222577.1"/>
    </source>
</evidence>